<dbReference type="Gene3D" id="3.90.190.10">
    <property type="entry name" value="Protein tyrosine phosphatase superfamily"/>
    <property type="match status" value="1"/>
</dbReference>
<dbReference type="Proteomes" id="UP000228934">
    <property type="component" value="Unassembled WGS sequence"/>
</dbReference>
<evidence type="ECO:0000313" key="2">
    <source>
        <dbReference type="EMBL" id="PIO28051.1"/>
    </source>
</evidence>
<sequence>MATIKPWRRFMRTFSFSQGSTKSSRSTQSRRRPSRSFSFIHTMEDSCELDLTYITERIISVTYSQGTEEATFCRNLKEVAHMLKSKHGDNYLIFNLSESRHDINKLHSKVLDFGWPDLHAPALEKVCSICKAMDTWLNADPHNVVVIHNKVLFFFSFSFLSYKNRIRITEKTQHGQCTLDSVEGFFYCGLCHYKRDPPSRFCPFGTGT</sequence>
<dbReference type="GO" id="GO:0005925">
    <property type="term" value="C:focal adhesion"/>
    <property type="evidence" value="ECO:0007669"/>
    <property type="project" value="TreeGrafter"/>
</dbReference>
<dbReference type="InterPro" id="IPR029023">
    <property type="entry name" value="Tensin_phosphatase"/>
</dbReference>
<protein>
    <recommendedName>
        <fullName evidence="1">Phosphatase tensin-type domain-containing protein</fullName>
    </recommendedName>
</protein>
<name>A0A2G9RLC4_AQUCT</name>
<dbReference type="PANTHER" id="PTHR45734">
    <property type="entry name" value="TENSIN"/>
    <property type="match status" value="1"/>
</dbReference>
<evidence type="ECO:0000259" key="1">
    <source>
        <dbReference type="PROSITE" id="PS51181"/>
    </source>
</evidence>
<dbReference type="PANTHER" id="PTHR45734:SF3">
    <property type="entry name" value="TENSIN-1"/>
    <property type="match status" value="1"/>
</dbReference>
<dbReference type="InterPro" id="IPR051484">
    <property type="entry name" value="Tensin_PTEN_phosphatase"/>
</dbReference>
<accession>A0A2G9RLC4</accession>
<evidence type="ECO:0000313" key="3">
    <source>
        <dbReference type="Proteomes" id="UP000228934"/>
    </source>
</evidence>
<keyword evidence="3" id="KW-1185">Reference proteome</keyword>
<dbReference type="SUPFAM" id="SSF52799">
    <property type="entry name" value="(Phosphotyrosine protein) phosphatases II"/>
    <property type="match status" value="1"/>
</dbReference>
<organism evidence="2 3">
    <name type="scientific">Aquarana catesbeiana</name>
    <name type="common">American bullfrog</name>
    <name type="synonym">Rana catesbeiana</name>
    <dbReference type="NCBI Taxonomy" id="8400"/>
    <lineage>
        <taxon>Eukaryota</taxon>
        <taxon>Metazoa</taxon>
        <taxon>Chordata</taxon>
        <taxon>Craniata</taxon>
        <taxon>Vertebrata</taxon>
        <taxon>Euteleostomi</taxon>
        <taxon>Amphibia</taxon>
        <taxon>Batrachia</taxon>
        <taxon>Anura</taxon>
        <taxon>Neobatrachia</taxon>
        <taxon>Ranoidea</taxon>
        <taxon>Ranidae</taxon>
        <taxon>Aquarana</taxon>
    </lineage>
</organism>
<proteinExistence type="predicted"/>
<dbReference type="GO" id="GO:0010761">
    <property type="term" value="P:fibroblast migration"/>
    <property type="evidence" value="ECO:0007669"/>
    <property type="project" value="TreeGrafter"/>
</dbReference>
<dbReference type="EMBL" id="KV943004">
    <property type="protein sequence ID" value="PIO28051.1"/>
    <property type="molecule type" value="Genomic_DNA"/>
</dbReference>
<reference evidence="3" key="1">
    <citation type="journal article" date="2017" name="Nat. Commun.">
        <title>The North American bullfrog draft genome provides insight into hormonal regulation of long noncoding RNA.</title>
        <authorList>
            <person name="Hammond S.A."/>
            <person name="Warren R.L."/>
            <person name="Vandervalk B.P."/>
            <person name="Kucuk E."/>
            <person name="Khan H."/>
            <person name="Gibb E.A."/>
            <person name="Pandoh P."/>
            <person name="Kirk H."/>
            <person name="Zhao Y."/>
            <person name="Jones M."/>
            <person name="Mungall A.J."/>
            <person name="Coope R."/>
            <person name="Pleasance S."/>
            <person name="Moore R.A."/>
            <person name="Holt R.A."/>
            <person name="Round J.M."/>
            <person name="Ohora S."/>
            <person name="Walle B.V."/>
            <person name="Veldhoen N."/>
            <person name="Helbing C.C."/>
            <person name="Birol I."/>
        </authorList>
    </citation>
    <scope>NUCLEOTIDE SEQUENCE [LARGE SCALE GENOMIC DNA]</scope>
</reference>
<gene>
    <name evidence="2" type="ORF">AB205_0135040</name>
</gene>
<dbReference type="AlphaFoldDB" id="A0A2G9RLC4"/>
<dbReference type="PROSITE" id="PS51181">
    <property type="entry name" value="PPASE_TENSIN"/>
    <property type="match status" value="1"/>
</dbReference>
<feature type="domain" description="Phosphatase tensin-type" evidence="1">
    <location>
        <begin position="40"/>
        <end position="208"/>
    </location>
</feature>
<dbReference type="InterPro" id="IPR029021">
    <property type="entry name" value="Prot-tyrosine_phosphatase-like"/>
</dbReference>
<dbReference type="OrthoDB" id="6273691at2759"/>